<dbReference type="Pfam" id="PF07690">
    <property type="entry name" value="MFS_1"/>
    <property type="match status" value="1"/>
</dbReference>
<keyword evidence="2" id="KW-1003">Cell membrane</keyword>
<evidence type="ECO:0000313" key="8">
    <source>
        <dbReference type="EMBL" id="SHM17150.1"/>
    </source>
</evidence>
<dbReference type="GO" id="GO:0005886">
    <property type="term" value="C:plasma membrane"/>
    <property type="evidence" value="ECO:0007669"/>
    <property type="project" value="UniProtKB-SubCell"/>
</dbReference>
<organism evidence="8 9">
    <name type="scientific">Phytopseudomonas punonensis</name>
    <dbReference type="NCBI Taxonomy" id="1220495"/>
    <lineage>
        <taxon>Bacteria</taxon>
        <taxon>Pseudomonadati</taxon>
        <taxon>Pseudomonadota</taxon>
        <taxon>Gammaproteobacteria</taxon>
        <taxon>Pseudomonadales</taxon>
        <taxon>Pseudomonadaceae</taxon>
        <taxon>Phytopseudomonas</taxon>
    </lineage>
</organism>
<feature type="transmembrane region" description="Helical" evidence="6">
    <location>
        <begin position="48"/>
        <end position="68"/>
    </location>
</feature>
<feature type="transmembrane region" description="Helical" evidence="6">
    <location>
        <begin position="235"/>
        <end position="262"/>
    </location>
</feature>
<evidence type="ECO:0000259" key="7">
    <source>
        <dbReference type="PROSITE" id="PS50850"/>
    </source>
</evidence>
<dbReference type="RefSeq" id="WP_073266039.1">
    <property type="nucleotide sequence ID" value="NZ_FRBQ01000003.1"/>
</dbReference>
<proteinExistence type="predicted"/>
<feature type="transmembrane region" description="Helical" evidence="6">
    <location>
        <begin position="274"/>
        <end position="292"/>
    </location>
</feature>
<feature type="transmembrane region" description="Helical" evidence="6">
    <location>
        <begin position="80"/>
        <end position="99"/>
    </location>
</feature>
<feature type="transmembrane region" description="Helical" evidence="6">
    <location>
        <begin position="12"/>
        <end position="36"/>
    </location>
</feature>
<keyword evidence="4 6" id="KW-1133">Transmembrane helix</keyword>
<accession>A0A1M7GLL5</accession>
<dbReference type="CDD" id="cd17324">
    <property type="entry name" value="MFS_NepI_like"/>
    <property type="match status" value="1"/>
</dbReference>
<gene>
    <name evidence="8" type="ORF">SAMN05216288_3221</name>
</gene>
<comment type="subcellular location">
    <subcellularLocation>
        <location evidence="1">Cell membrane</location>
        <topology evidence="1">Multi-pass membrane protein</topology>
    </subcellularLocation>
</comment>
<evidence type="ECO:0000256" key="5">
    <source>
        <dbReference type="ARBA" id="ARBA00023136"/>
    </source>
</evidence>
<dbReference type="InterPro" id="IPR011701">
    <property type="entry name" value="MFS"/>
</dbReference>
<feature type="transmembrane region" description="Helical" evidence="6">
    <location>
        <begin position="138"/>
        <end position="160"/>
    </location>
</feature>
<sequence>MTTFTKPDTLPVSALLALAMTGFICILTETLPAGLLPQISAGLDVSPALAGQLVTLYALGSLLAAIPLTIATQGWRRRNVLLLAIVGFLLFNSITAWSSDYALTLVARFFAGMAAGLAWSLIAGYARRMVAPHQQGRALALAMVGTPIALSLGVPIGTWLGGVVGWRTAFGLMSLLSIVLIVWVLAKVPDYPGQARTQRVPLRAVLLTPGVRPVLAVVLTWMLAHNMLYTYIAPFIAPAGLASQVDVVLLAFGVAALIGIWITGRLVDHHLRQAVLTSLATFALVALLFGLYAESPAVLYAGVFVWGLTFGGAATLLQTALADAAGSGADVAMSMNVVIWNSAIAAAGLSGGLLLGQFGVGVFPWAMLALLLIALWVASAASRHGFPAGQRRSDVLVAGH</sequence>
<keyword evidence="9" id="KW-1185">Reference proteome</keyword>
<dbReference type="AlphaFoldDB" id="A0A1M7GLL5"/>
<feature type="transmembrane region" description="Helical" evidence="6">
    <location>
        <begin position="105"/>
        <end position="126"/>
    </location>
</feature>
<evidence type="ECO:0000256" key="1">
    <source>
        <dbReference type="ARBA" id="ARBA00004651"/>
    </source>
</evidence>
<evidence type="ECO:0000256" key="6">
    <source>
        <dbReference type="SAM" id="Phobius"/>
    </source>
</evidence>
<dbReference type="PANTHER" id="PTHR43124:SF3">
    <property type="entry name" value="CHLORAMPHENICOL EFFLUX PUMP RV0191"/>
    <property type="match status" value="1"/>
</dbReference>
<evidence type="ECO:0000313" key="9">
    <source>
        <dbReference type="Proteomes" id="UP000184305"/>
    </source>
</evidence>
<dbReference type="PROSITE" id="PS50850">
    <property type="entry name" value="MFS"/>
    <property type="match status" value="1"/>
</dbReference>
<feature type="transmembrane region" description="Helical" evidence="6">
    <location>
        <begin position="338"/>
        <end position="356"/>
    </location>
</feature>
<dbReference type="SUPFAM" id="SSF103473">
    <property type="entry name" value="MFS general substrate transporter"/>
    <property type="match status" value="1"/>
</dbReference>
<keyword evidence="5 6" id="KW-0472">Membrane</keyword>
<evidence type="ECO:0000256" key="4">
    <source>
        <dbReference type="ARBA" id="ARBA00022989"/>
    </source>
</evidence>
<dbReference type="OrthoDB" id="2810795at2"/>
<dbReference type="Proteomes" id="UP000184305">
    <property type="component" value="Unassembled WGS sequence"/>
</dbReference>
<dbReference type="InterPro" id="IPR050189">
    <property type="entry name" value="MFS_Efflux_Transporters"/>
</dbReference>
<feature type="transmembrane region" description="Helical" evidence="6">
    <location>
        <begin position="166"/>
        <end position="188"/>
    </location>
</feature>
<evidence type="ECO:0000256" key="2">
    <source>
        <dbReference type="ARBA" id="ARBA00022475"/>
    </source>
</evidence>
<dbReference type="PANTHER" id="PTHR43124">
    <property type="entry name" value="PURINE EFFLUX PUMP PBUE"/>
    <property type="match status" value="1"/>
</dbReference>
<dbReference type="STRING" id="1220495.SAMN05216288_3221"/>
<protein>
    <submittedName>
        <fullName evidence="8">Predicted arabinose efflux permease, MFS family</fullName>
    </submittedName>
</protein>
<feature type="transmembrane region" description="Helical" evidence="6">
    <location>
        <begin position="298"/>
        <end position="317"/>
    </location>
</feature>
<dbReference type="EMBL" id="FRBQ01000003">
    <property type="protein sequence ID" value="SHM17150.1"/>
    <property type="molecule type" value="Genomic_DNA"/>
</dbReference>
<keyword evidence="3 6" id="KW-0812">Transmembrane</keyword>
<name>A0A1M7GLL5_9GAMM</name>
<dbReference type="InterPro" id="IPR020846">
    <property type="entry name" value="MFS_dom"/>
</dbReference>
<dbReference type="Gene3D" id="1.20.1250.20">
    <property type="entry name" value="MFS general substrate transporter like domains"/>
    <property type="match status" value="1"/>
</dbReference>
<feature type="domain" description="Major facilitator superfamily (MFS) profile" evidence="7">
    <location>
        <begin position="14"/>
        <end position="383"/>
    </location>
</feature>
<reference evidence="9" key="1">
    <citation type="submission" date="2016-11" db="EMBL/GenBank/DDBJ databases">
        <authorList>
            <person name="Varghese N."/>
            <person name="Submissions S."/>
        </authorList>
    </citation>
    <scope>NUCLEOTIDE SEQUENCE [LARGE SCALE GENOMIC DNA]</scope>
    <source>
        <strain evidence="9">CECT 8089</strain>
    </source>
</reference>
<dbReference type="InterPro" id="IPR036259">
    <property type="entry name" value="MFS_trans_sf"/>
</dbReference>
<evidence type="ECO:0000256" key="3">
    <source>
        <dbReference type="ARBA" id="ARBA00022692"/>
    </source>
</evidence>
<feature type="transmembrane region" description="Helical" evidence="6">
    <location>
        <begin position="362"/>
        <end position="382"/>
    </location>
</feature>
<dbReference type="GO" id="GO:0022857">
    <property type="term" value="F:transmembrane transporter activity"/>
    <property type="evidence" value="ECO:0007669"/>
    <property type="project" value="InterPro"/>
</dbReference>